<evidence type="ECO:0000313" key="4">
    <source>
        <dbReference type="Proteomes" id="UP000183040"/>
    </source>
</evidence>
<organism evidence="3 4">
    <name type="scientific">Bacteroides xylanisolvens</name>
    <dbReference type="NCBI Taxonomy" id="371601"/>
    <lineage>
        <taxon>Bacteria</taxon>
        <taxon>Pseudomonadati</taxon>
        <taxon>Bacteroidota</taxon>
        <taxon>Bacteroidia</taxon>
        <taxon>Bacteroidales</taxon>
        <taxon>Bacteroidaceae</taxon>
        <taxon>Bacteroides</taxon>
    </lineage>
</organism>
<evidence type="ECO:0000256" key="1">
    <source>
        <dbReference type="SAM" id="Coils"/>
    </source>
</evidence>
<feature type="domain" description="Protein CR006 P-loop" evidence="2">
    <location>
        <begin position="262"/>
        <end position="515"/>
    </location>
</feature>
<dbReference type="InterPro" id="IPR026866">
    <property type="entry name" value="CR006_AAA"/>
</dbReference>
<proteinExistence type="predicted"/>
<feature type="coiled-coil region" evidence="1">
    <location>
        <begin position="341"/>
        <end position="375"/>
    </location>
</feature>
<dbReference type="Pfam" id="PF13166">
    <property type="entry name" value="AAA_13"/>
    <property type="match status" value="1"/>
</dbReference>
<dbReference type="Gene3D" id="3.40.50.300">
    <property type="entry name" value="P-loop containing nucleotide triphosphate hydrolases"/>
    <property type="match status" value="1"/>
</dbReference>
<dbReference type="AlphaFoldDB" id="A0A1H4FHF2"/>
<dbReference type="SUPFAM" id="SSF52540">
    <property type="entry name" value="P-loop containing nucleoside triphosphate hydrolases"/>
    <property type="match status" value="1"/>
</dbReference>
<dbReference type="Proteomes" id="UP000183040">
    <property type="component" value="Unassembled WGS sequence"/>
</dbReference>
<dbReference type="RefSeq" id="WP_074707213.1">
    <property type="nucleotide sequence ID" value="NZ_FNRP01000020.1"/>
</dbReference>
<evidence type="ECO:0000313" key="3">
    <source>
        <dbReference type="EMBL" id="SEA96744.1"/>
    </source>
</evidence>
<accession>A0A1H4FHF2</accession>
<dbReference type="InterPro" id="IPR027417">
    <property type="entry name" value="P-loop_NTPase"/>
</dbReference>
<gene>
    <name evidence="3" type="ORF">SAMN04487924_12045</name>
</gene>
<sequence>MIQKIKIDWENCYGIKELNQEFKFTPGKQIHLIYAPNGSMKTSFAKTMRYLSGQSKEKPCDKLHDKDKSSFILKVDGLDVSKENIFVVNGDDDIDCSKSFVNFLASSELKNRYDSIYQQLSEKKELLISKLKSASLSSDCEKEIFGTFKQNDADTIFSILERLNSEVKSGLPKFEFKYNDVFDTKENVKKFIESNKDNLNIYIDNYNRLLGDSKLFRTVAGHTFGTYHVAQLQQYVSDGSFFGVNHKIVLQDDTELSSETELQELINSEQQRLLKDENLKKAFDKITKAIDKNVELRGFKSVLNNHPEWIPEIINYEVFRKKVWLGYLSDNEIKPLFDAYIQVYNENKEALQQVLEEASSQQERWEQIIALYNARFHVPIKVSIANQKDIILKQEAAKLQFSYVETSSTETTVEKDVLEKILSRGEKRAFIILQFLFEMEARKTMDHDTILVMDDIADSFDYQNKYAIVEYIKDIAADNSNKFYMLVLTHNYDFYRTLSSRLSLFQPNLWMTERLANGKVIINQGQYRGNIYTNAFIEHDNDDKIFISMIPFVRNLIEYTKGENDDYKTLTECLHKKANTRTITIEQLINIMTDFTQGKGMKRPKSADKIYDLIMQTADSIITEANPNQVLIENKVCLSIAIRHLAENYMYDKMIAKGKSEEDLAVIGSQTGKWTGLFKKTCPKDAHYDIIERVNMMTPELIHINSFMFEPLIDMSIYHLIQLYKDCKEQLK</sequence>
<keyword evidence="1" id="KW-0175">Coiled coil</keyword>
<name>A0A1H4FHF2_9BACE</name>
<protein>
    <recommendedName>
        <fullName evidence="2">Protein CR006 P-loop domain-containing protein</fullName>
    </recommendedName>
</protein>
<dbReference type="EMBL" id="FNRP01000020">
    <property type="protein sequence ID" value="SEA96744.1"/>
    <property type="molecule type" value="Genomic_DNA"/>
</dbReference>
<reference evidence="3 4" key="1">
    <citation type="submission" date="2016-10" db="EMBL/GenBank/DDBJ databases">
        <authorList>
            <person name="de Groot N.N."/>
        </authorList>
    </citation>
    <scope>NUCLEOTIDE SEQUENCE [LARGE SCALE GENOMIC DNA]</scope>
    <source>
        <strain evidence="3 4">NLAE-zl-G339</strain>
    </source>
</reference>
<evidence type="ECO:0000259" key="2">
    <source>
        <dbReference type="Pfam" id="PF13166"/>
    </source>
</evidence>